<dbReference type="CDD" id="cd10289">
    <property type="entry name" value="GST_C_AaRS_like"/>
    <property type="match status" value="1"/>
</dbReference>
<name>A0A2N1J8L8_9BASI</name>
<dbReference type="Proteomes" id="UP000232875">
    <property type="component" value="Unassembled WGS sequence"/>
</dbReference>
<dbReference type="Gene3D" id="1.20.1050.10">
    <property type="match status" value="1"/>
</dbReference>
<keyword evidence="11" id="KW-1185">Reference proteome</keyword>
<dbReference type="InterPro" id="IPR012340">
    <property type="entry name" value="NA-bd_OB-fold"/>
</dbReference>
<dbReference type="InterPro" id="IPR036282">
    <property type="entry name" value="Glutathione-S-Trfase_C_sf"/>
</dbReference>
<proteinExistence type="predicted"/>
<evidence type="ECO:0000256" key="1">
    <source>
        <dbReference type="ARBA" id="ARBA00004496"/>
    </source>
</evidence>
<dbReference type="GO" id="GO:0017102">
    <property type="term" value="C:methionyl glutamyl tRNA synthetase complex"/>
    <property type="evidence" value="ECO:0007669"/>
    <property type="project" value="TreeGrafter"/>
</dbReference>
<accession>A0A2N1J8L8</accession>
<dbReference type="SUPFAM" id="SSF47616">
    <property type="entry name" value="GST C-terminal domain-like"/>
    <property type="match status" value="1"/>
</dbReference>
<evidence type="ECO:0000313" key="11">
    <source>
        <dbReference type="Proteomes" id="UP000232875"/>
    </source>
</evidence>
<dbReference type="STRING" id="2020962.A0A2N1J8L8"/>
<dbReference type="Pfam" id="PF01588">
    <property type="entry name" value="tRNA_bind"/>
    <property type="match status" value="1"/>
</dbReference>
<dbReference type="PANTHER" id="PTHR11586:SF33">
    <property type="entry name" value="AMINOACYL TRNA SYNTHASE COMPLEX-INTERACTING MULTIFUNCTIONAL PROTEIN 1"/>
    <property type="match status" value="1"/>
</dbReference>
<comment type="subcellular location">
    <subcellularLocation>
        <location evidence="1">Cytoplasm</location>
    </subcellularLocation>
</comment>
<evidence type="ECO:0000256" key="2">
    <source>
        <dbReference type="ARBA" id="ARBA00022490"/>
    </source>
</evidence>
<evidence type="ECO:0000256" key="3">
    <source>
        <dbReference type="ARBA" id="ARBA00022555"/>
    </source>
</evidence>
<dbReference type="OrthoDB" id="19141at2759"/>
<keyword evidence="3 6" id="KW-0820">tRNA-binding</keyword>
<dbReference type="SUPFAM" id="SSF50249">
    <property type="entry name" value="Nucleic acid-binding proteins"/>
    <property type="match status" value="1"/>
</dbReference>
<dbReference type="PANTHER" id="PTHR11586">
    <property type="entry name" value="TRNA-AMINOACYLATION COFACTOR ARC1 FAMILY MEMBER"/>
    <property type="match status" value="1"/>
</dbReference>
<evidence type="ECO:0000256" key="7">
    <source>
        <dbReference type="SAM" id="MobiDB-lite"/>
    </source>
</evidence>
<sequence length="387" mass="41385">MSVQRSRQLLAEVYAQLVSDKAALKALAATNQPLRVYAHDLAALTQQPNEVLGATDADVKETDRWLDEVEGMNGSLEKLDKELSLRTFLSGNRVTAADYSLFASLYDVVSTLPPGAQHAHPSLARYFSHMSHLAAGAQLDPPVVPFEPAFEGFPKIARGAGKEKKSKGEGQPSETQPEAAAGKQKKAKADKGGKGGKGAAVPVPDAGPQPSMVDMRVGRIVDIGKHPDADALYLEKVDFGEPEGPRTILSGLVNFVPIDEMRDRMVVGICNLKPVAMRGIKSYGMLLCATSKDGKEGGIDPVSPPEGSVPGDVIFVDGYQGMQPLEQMNPKKKVFEAIQPDYMTTDTKQAAWYGPLPDAPDGDKAPLLLCTERGPCFSKKFAGATLS</sequence>
<dbReference type="Pfam" id="PF00043">
    <property type="entry name" value="GST_C"/>
    <property type="match status" value="1"/>
</dbReference>
<evidence type="ECO:0000259" key="9">
    <source>
        <dbReference type="PROSITE" id="PS50886"/>
    </source>
</evidence>
<dbReference type="GO" id="GO:0000049">
    <property type="term" value="F:tRNA binding"/>
    <property type="evidence" value="ECO:0007669"/>
    <property type="project" value="UniProtKB-UniRule"/>
</dbReference>
<feature type="region of interest" description="Disordered" evidence="7">
    <location>
        <begin position="159"/>
        <end position="212"/>
    </location>
</feature>
<evidence type="ECO:0000256" key="4">
    <source>
        <dbReference type="ARBA" id="ARBA00022884"/>
    </source>
</evidence>
<dbReference type="AlphaFoldDB" id="A0A2N1J8L8"/>
<evidence type="ECO:0000313" key="10">
    <source>
        <dbReference type="EMBL" id="PKI82884.1"/>
    </source>
</evidence>
<organism evidence="10 11">
    <name type="scientific">Malassezia vespertilionis</name>
    <dbReference type="NCBI Taxonomy" id="2020962"/>
    <lineage>
        <taxon>Eukaryota</taxon>
        <taxon>Fungi</taxon>
        <taxon>Dikarya</taxon>
        <taxon>Basidiomycota</taxon>
        <taxon>Ustilaginomycotina</taxon>
        <taxon>Malasseziomycetes</taxon>
        <taxon>Malasseziales</taxon>
        <taxon>Malasseziaceae</taxon>
        <taxon>Malassezia</taxon>
    </lineage>
</organism>
<dbReference type="PROSITE" id="PS50405">
    <property type="entry name" value="GST_CTER"/>
    <property type="match status" value="1"/>
</dbReference>
<dbReference type="InterPro" id="IPR051270">
    <property type="entry name" value="Tyrosine-tRNA_ligase_regulator"/>
</dbReference>
<dbReference type="FunFam" id="2.40.50.140:FF:000047">
    <property type="entry name" value="tyrosine--tRNA ligase, cytoplasmic isoform X2"/>
    <property type="match status" value="1"/>
</dbReference>
<reference evidence="10 11" key="1">
    <citation type="submission" date="2017-10" db="EMBL/GenBank/DDBJ databases">
        <title>A novel species of cold-tolerant Malassezia isolated from bats.</title>
        <authorList>
            <person name="Lorch J.M."/>
            <person name="Palmer J.M."/>
            <person name="Vanderwolf K.J."/>
            <person name="Schmidt K.Z."/>
            <person name="Verant M.L."/>
            <person name="Weller T.J."/>
            <person name="Blehert D.S."/>
        </authorList>
    </citation>
    <scope>NUCLEOTIDE SEQUENCE [LARGE SCALE GENOMIC DNA]</scope>
    <source>
        <strain evidence="10 11">NWHC:44797-103</strain>
    </source>
</reference>
<dbReference type="InterPro" id="IPR010987">
    <property type="entry name" value="Glutathione-S-Trfase_C-like"/>
</dbReference>
<dbReference type="EMBL" id="KZ454993">
    <property type="protein sequence ID" value="PKI82884.1"/>
    <property type="molecule type" value="Genomic_DNA"/>
</dbReference>
<dbReference type="GO" id="GO:0006412">
    <property type="term" value="P:translation"/>
    <property type="evidence" value="ECO:0007669"/>
    <property type="project" value="UniProtKB-KW"/>
</dbReference>
<dbReference type="CDD" id="cd02799">
    <property type="entry name" value="tRNA_bind_EMAP-II_like"/>
    <property type="match status" value="1"/>
</dbReference>
<protein>
    <submittedName>
        <fullName evidence="10">Arc1p</fullName>
    </submittedName>
</protein>
<feature type="domain" description="GST C-terminal" evidence="8">
    <location>
        <begin position="23"/>
        <end position="152"/>
    </location>
</feature>
<dbReference type="InterPro" id="IPR004046">
    <property type="entry name" value="GST_C"/>
</dbReference>
<feature type="domain" description="TRNA-binding" evidence="9">
    <location>
        <begin position="209"/>
        <end position="315"/>
    </location>
</feature>
<dbReference type="Gene3D" id="2.40.50.140">
    <property type="entry name" value="Nucleic acid-binding proteins"/>
    <property type="match status" value="1"/>
</dbReference>
<dbReference type="InterPro" id="IPR002547">
    <property type="entry name" value="tRNA-bd_dom"/>
</dbReference>
<dbReference type="GeneID" id="80903127"/>
<keyword evidence="2" id="KW-0963">Cytoplasm</keyword>
<evidence type="ECO:0000256" key="5">
    <source>
        <dbReference type="ARBA" id="ARBA00022917"/>
    </source>
</evidence>
<evidence type="ECO:0000256" key="6">
    <source>
        <dbReference type="PROSITE-ProRule" id="PRU00209"/>
    </source>
</evidence>
<evidence type="ECO:0000259" key="8">
    <source>
        <dbReference type="PROSITE" id="PS50405"/>
    </source>
</evidence>
<dbReference type="RefSeq" id="XP_056064405.1">
    <property type="nucleotide sequence ID" value="XM_056208430.1"/>
</dbReference>
<gene>
    <name evidence="10" type="primary">ARC1</name>
    <name evidence="10" type="ORF">MVES_003189</name>
</gene>
<keyword evidence="5" id="KW-0648">Protein biosynthesis</keyword>
<keyword evidence="4 6" id="KW-0694">RNA-binding</keyword>
<dbReference type="PROSITE" id="PS50886">
    <property type="entry name" value="TRBD"/>
    <property type="match status" value="1"/>
</dbReference>